<dbReference type="Pfam" id="PF00152">
    <property type="entry name" value="tRNA-synt_2"/>
    <property type="match status" value="1"/>
</dbReference>
<name>A0A2M7QAU6_9BACT</name>
<evidence type="ECO:0000256" key="3">
    <source>
        <dbReference type="ARBA" id="ARBA00022490"/>
    </source>
</evidence>
<evidence type="ECO:0000313" key="15">
    <source>
        <dbReference type="EMBL" id="PIY62585.1"/>
    </source>
</evidence>
<dbReference type="Gene3D" id="2.40.50.140">
    <property type="entry name" value="Nucleic acid-binding proteins"/>
    <property type="match status" value="1"/>
</dbReference>
<keyword evidence="4 11" id="KW-0436">Ligase</keyword>
<comment type="subcellular location">
    <subcellularLocation>
        <location evidence="1 11">Cytoplasm</location>
    </subcellularLocation>
</comment>
<comment type="caution">
    <text evidence="15">The sequence shown here is derived from an EMBL/GenBank/DDBJ whole genome shotgun (WGS) entry which is preliminary data.</text>
</comment>
<comment type="catalytic activity">
    <reaction evidence="10 11 12">
        <text>tRNA(Lys) + L-lysine + ATP = L-lysyl-tRNA(Lys) + AMP + diphosphate</text>
        <dbReference type="Rhea" id="RHEA:20792"/>
        <dbReference type="Rhea" id="RHEA-COMP:9696"/>
        <dbReference type="Rhea" id="RHEA-COMP:9697"/>
        <dbReference type="ChEBI" id="CHEBI:30616"/>
        <dbReference type="ChEBI" id="CHEBI:32551"/>
        <dbReference type="ChEBI" id="CHEBI:33019"/>
        <dbReference type="ChEBI" id="CHEBI:78442"/>
        <dbReference type="ChEBI" id="CHEBI:78529"/>
        <dbReference type="ChEBI" id="CHEBI:456215"/>
        <dbReference type="EC" id="6.1.1.6"/>
    </reaction>
</comment>
<keyword evidence="7 11" id="KW-0067">ATP-binding</keyword>
<dbReference type="PANTHER" id="PTHR42918:SF15">
    <property type="entry name" value="LYSINE--TRNA LIGASE, CHLOROPLASTIC_MITOCHONDRIAL"/>
    <property type="match status" value="1"/>
</dbReference>
<dbReference type="InterPro" id="IPR004365">
    <property type="entry name" value="NA-bd_OB_tRNA"/>
</dbReference>
<dbReference type="AlphaFoldDB" id="A0A2M7QAU6"/>
<dbReference type="InterPro" id="IPR002313">
    <property type="entry name" value="Lys-tRNA-ligase_II"/>
</dbReference>
<proteinExistence type="inferred from homology"/>
<comment type="cofactor">
    <cofactor evidence="11 12">
        <name>Mg(2+)</name>
        <dbReference type="ChEBI" id="CHEBI:18420"/>
    </cofactor>
    <text evidence="11 12">Binds 3 Mg(2+) ions per subunit.</text>
</comment>
<feature type="region of interest" description="Disordered" evidence="13">
    <location>
        <begin position="486"/>
        <end position="505"/>
    </location>
</feature>
<dbReference type="EMBL" id="PFLC01000034">
    <property type="protein sequence ID" value="PIY62585.1"/>
    <property type="molecule type" value="Genomic_DNA"/>
</dbReference>
<dbReference type="InterPro" id="IPR045864">
    <property type="entry name" value="aa-tRNA-synth_II/BPL/LPL"/>
</dbReference>
<dbReference type="GO" id="GO:0005524">
    <property type="term" value="F:ATP binding"/>
    <property type="evidence" value="ECO:0007669"/>
    <property type="project" value="UniProtKB-UniRule"/>
</dbReference>
<evidence type="ECO:0000256" key="7">
    <source>
        <dbReference type="ARBA" id="ARBA00022840"/>
    </source>
</evidence>
<dbReference type="GO" id="GO:0005829">
    <property type="term" value="C:cytosol"/>
    <property type="evidence" value="ECO:0007669"/>
    <property type="project" value="TreeGrafter"/>
</dbReference>
<reference evidence="16" key="1">
    <citation type="submission" date="2017-09" db="EMBL/GenBank/DDBJ databases">
        <title>Depth-based differentiation of microbial function through sediment-hosted aquifers and enrichment of novel symbionts in the deep terrestrial subsurface.</title>
        <authorList>
            <person name="Probst A.J."/>
            <person name="Ladd B."/>
            <person name="Jarett J.K."/>
            <person name="Geller-Mcgrath D.E."/>
            <person name="Sieber C.M.K."/>
            <person name="Emerson J.B."/>
            <person name="Anantharaman K."/>
            <person name="Thomas B.C."/>
            <person name="Malmstrom R."/>
            <person name="Stieglmeier M."/>
            <person name="Klingl A."/>
            <person name="Woyke T."/>
            <person name="Ryan C.M."/>
            <person name="Banfield J.F."/>
        </authorList>
    </citation>
    <scope>NUCLEOTIDE SEQUENCE [LARGE SCALE GENOMIC DNA]</scope>
</reference>
<dbReference type="InterPro" id="IPR006195">
    <property type="entry name" value="aa-tRNA-synth_II"/>
</dbReference>
<evidence type="ECO:0000256" key="1">
    <source>
        <dbReference type="ARBA" id="ARBA00004496"/>
    </source>
</evidence>
<evidence type="ECO:0000256" key="9">
    <source>
        <dbReference type="ARBA" id="ARBA00023146"/>
    </source>
</evidence>
<dbReference type="GO" id="GO:0000049">
    <property type="term" value="F:tRNA binding"/>
    <property type="evidence" value="ECO:0007669"/>
    <property type="project" value="TreeGrafter"/>
</dbReference>
<keyword evidence="9 11" id="KW-0030">Aminoacyl-tRNA synthetase</keyword>
<evidence type="ECO:0000256" key="8">
    <source>
        <dbReference type="ARBA" id="ARBA00022917"/>
    </source>
</evidence>
<dbReference type="GO" id="GO:0004824">
    <property type="term" value="F:lysine-tRNA ligase activity"/>
    <property type="evidence" value="ECO:0007669"/>
    <property type="project" value="UniProtKB-UniRule"/>
</dbReference>
<evidence type="ECO:0000256" key="12">
    <source>
        <dbReference type="RuleBase" id="RU000336"/>
    </source>
</evidence>
<dbReference type="SUPFAM" id="SSF50249">
    <property type="entry name" value="Nucleic acid-binding proteins"/>
    <property type="match status" value="1"/>
</dbReference>
<accession>A0A2M7QAU6</accession>
<evidence type="ECO:0000256" key="13">
    <source>
        <dbReference type="SAM" id="MobiDB-lite"/>
    </source>
</evidence>
<keyword evidence="3 11" id="KW-0963">Cytoplasm</keyword>
<dbReference type="EC" id="6.1.1.6" evidence="11"/>
<keyword evidence="11 12" id="KW-0460">Magnesium</keyword>
<dbReference type="Proteomes" id="UP000230973">
    <property type="component" value="Unassembled WGS sequence"/>
</dbReference>
<dbReference type="PRINTS" id="PR00982">
    <property type="entry name" value="TRNASYNTHLYS"/>
</dbReference>
<comment type="caution">
    <text evidence="11">Lacks conserved residue(s) required for the propagation of feature annotation.</text>
</comment>
<evidence type="ECO:0000256" key="5">
    <source>
        <dbReference type="ARBA" id="ARBA00022723"/>
    </source>
</evidence>
<keyword evidence="5 11" id="KW-0479">Metal-binding</keyword>
<dbReference type="InterPro" id="IPR004364">
    <property type="entry name" value="Aa-tRNA-synt_II"/>
</dbReference>
<gene>
    <name evidence="11 15" type="primary">lysS</name>
    <name evidence="15" type="ORF">COY93_02695</name>
</gene>
<dbReference type="Gene3D" id="3.30.930.10">
    <property type="entry name" value="Bira Bifunctional Protein, Domain 2"/>
    <property type="match status" value="1"/>
</dbReference>
<evidence type="ECO:0000256" key="2">
    <source>
        <dbReference type="ARBA" id="ARBA00008226"/>
    </source>
</evidence>
<sequence length="505" mass="56854">MTSSPNDESVVRLEKLHHLIENGIDPYPSGSQRTHLIGQVLADFGSLEESGKQLTVTGRIRAKRGHGGASFFDLEDGSSRIQIHLRQDIIGASTYDLFESDFDLGDFVQVTGKAFTTRRGEKSVEGQKVVMLSKSLRPLPDKWHGLTDTEIRYRKRYLDLVSNPEVNGNFLKRSLVVKTIRDFFQSEGFVEVETPILQPLAGGATARPFITHHNALDIDLYLRVAPELYLKRLVVGGMEKVFEIARCFRNEGIDHLHNPEFTQVEFYQAYADYNDLMEMTERLMPKISQEVNGSLQVEFDGETIDFTPPYPRISFREAIVERGGPDIESYLDRASLAKAAEESGVRVESSHGRGDIMDNIYKKFVRPQIVNPTFIINHPIELSPLAKKMADDGRYVERFQLVLGRGCELCNAFSELNDPIDQRNRFMEQESLHQDGNEEAQRLDLDFIEALETGMPPTAGFGMGIDRLTAILTGSHSLKEVILFPTMRPEGDRDEESGGGDPPQS</sequence>
<dbReference type="NCBIfam" id="NF001756">
    <property type="entry name" value="PRK00484.1"/>
    <property type="match status" value="1"/>
</dbReference>
<evidence type="ECO:0000259" key="14">
    <source>
        <dbReference type="PROSITE" id="PS50862"/>
    </source>
</evidence>
<keyword evidence="8 11" id="KW-0648">Protein biosynthesis</keyword>
<evidence type="ECO:0000256" key="11">
    <source>
        <dbReference type="HAMAP-Rule" id="MF_00252"/>
    </source>
</evidence>
<evidence type="ECO:0000256" key="6">
    <source>
        <dbReference type="ARBA" id="ARBA00022741"/>
    </source>
</evidence>
<dbReference type="InterPro" id="IPR044136">
    <property type="entry name" value="Lys-tRNA-ligase_II_N"/>
</dbReference>
<dbReference type="HAMAP" id="MF_00252">
    <property type="entry name" value="Lys_tRNA_synth_class2"/>
    <property type="match status" value="1"/>
</dbReference>
<organism evidence="15 16">
    <name type="scientific">Candidatus Uhrbacteria bacterium CG_4_10_14_0_8_um_filter_58_22</name>
    <dbReference type="NCBI Taxonomy" id="1975029"/>
    <lineage>
        <taxon>Bacteria</taxon>
        <taxon>Candidatus Uhriibacteriota</taxon>
    </lineage>
</organism>
<dbReference type="NCBIfam" id="TIGR00499">
    <property type="entry name" value="lysS_bact"/>
    <property type="match status" value="1"/>
</dbReference>
<evidence type="ECO:0000256" key="4">
    <source>
        <dbReference type="ARBA" id="ARBA00022598"/>
    </source>
</evidence>
<dbReference type="InterPro" id="IPR012340">
    <property type="entry name" value="NA-bd_OB-fold"/>
</dbReference>
<dbReference type="CDD" id="cd04322">
    <property type="entry name" value="LysRS_N"/>
    <property type="match status" value="1"/>
</dbReference>
<keyword evidence="6 11" id="KW-0547">Nucleotide-binding</keyword>
<protein>
    <recommendedName>
        <fullName evidence="11">Lysine--tRNA ligase</fullName>
        <ecNumber evidence="11">6.1.1.6</ecNumber>
    </recommendedName>
    <alternativeName>
        <fullName evidence="11">Lysyl-tRNA synthetase</fullName>
        <shortName evidence="11">LysRS</shortName>
    </alternativeName>
</protein>
<dbReference type="InterPro" id="IPR018149">
    <property type="entry name" value="Lys-tRNA-synth_II_C"/>
</dbReference>
<dbReference type="GO" id="GO:0006430">
    <property type="term" value="P:lysyl-tRNA aminoacylation"/>
    <property type="evidence" value="ECO:0007669"/>
    <property type="project" value="UniProtKB-UniRule"/>
</dbReference>
<dbReference type="GO" id="GO:0000287">
    <property type="term" value="F:magnesium ion binding"/>
    <property type="evidence" value="ECO:0007669"/>
    <property type="project" value="UniProtKB-UniRule"/>
</dbReference>
<dbReference type="FunFam" id="3.30.930.10:FF:000238">
    <property type="entry name" value="Lysine--tRNA ligase"/>
    <property type="match status" value="1"/>
</dbReference>
<dbReference type="CDD" id="cd00775">
    <property type="entry name" value="LysRS_core"/>
    <property type="match status" value="1"/>
</dbReference>
<feature type="binding site" evidence="11">
    <location>
        <position position="408"/>
    </location>
    <ligand>
        <name>Mg(2+)</name>
        <dbReference type="ChEBI" id="CHEBI:18420"/>
        <label>2</label>
    </ligand>
</feature>
<feature type="binding site" evidence="11">
    <location>
        <position position="408"/>
    </location>
    <ligand>
        <name>Mg(2+)</name>
        <dbReference type="ChEBI" id="CHEBI:18420"/>
        <label>1</label>
    </ligand>
</feature>
<evidence type="ECO:0000256" key="10">
    <source>
        <dbReference type="ARBA" id="ARBA00048573"/>
    </source>
</evidence>
<evidence type="ECO:0000313" key="16">
    <source>
        <dbReference type="Proteomes" id="UP000230973"/>
    </source>
</evidence>
<dbReference type="PANTHER" id="PTHR42918">
    <property type="entry name" value="LYSYL-TRNA SYNTHETASE"/>
    <property type="match status" value="1"/>
</dbReference>
<dbReference type="PROSITE" id="PS50862">
    <property type="entry name" value="AA_TRNA_LIGASE_II"/>
    <property type="match status" value="1"/>
</dbReference>
<feature type="domain" description="Aminoacyl-transfer RNA synthetases class-II family profile" evidence="14">
    <location>
        <begin position="173"/>
        <end position="489"/>
    </location>
</feature>
<comment type="subunit">
    <text evidence="11">Homodimer.</text>
</comment>
<comment type="similarity">
    <text evidence="2 11">Belongs to the class-II aminoacyl-tRNA synthetase family.</text>
</comment>
<dbReference type="SUPFAM" id="SSF55681">
    <property type="entry name" value="Class II aaRS and biotin synthetases"/>
    <property type="match status" value="1"/>
</dbReference>
<dbReference type="Pfam" id="PF01336">
    <property type="entry name" value="tRNA_anti-codon"/>
    <property type="match status" value="1"/>
</dbReference>